<dbReference type="AlphaFoldDB" id="A0A8J5CXM4"/>
<protein>
    <recommendedName>
        <fullName evidence="2">Methyltransferase FkbM domain-containing protein</fullName>
    </recommendedName>
</protein>
<dbReference type="GO" id="GO:0005794">
    <property type="term" value="C:Golgi apparatus"/>
    <property type="evidence" value="ECO:0007669"/>
    <property type="project" value="TreeGrafter"/>
</dbReference>
<proteinExistence type="predicted"/>
<dbReference type="Proteomes" id="UP000770661">
    <property type="component" value="Unassembled WGS sequence"/>
</dbReference>
<keyword evidence="1" id="KW-1133">Transmembrane helix</keyword>
<dbReference type="Gene3D" id="3.40.50.150">
    <property type="entry name" value="Vaccinia Virus protein VP39"/>
    <property type="match status" value="1"/>
</dbReference>
<keyword evidence="1" id="KW-0812">Transmembrane</keyword>
<evidence type="ECO:0000313" key="4">
    <source>
        <dbReference type="Proteomes" id="UP000770661"/>
    </source>
</evidence>
<keyword evidence="1" id="KW-0472">Membrane</keyword>
<keyword evidence="4" id="KW-1185">Reference proteome</keyword>
<dbReference type="OrthoDB" id="6355148at2759"/>
<comment type="caution">
    <text evidence="3">The sequence shown here is derived from an EMBL/GenBank/DDBJ whole genome shotgun (WGS) entry which is preliminary data.</text>
</comment>
<feature type="domain" description="Methyltransferase FkbM" evidence="2">
    <location>
        <begin position="128"/>
        <end position="272"/>
    </location>
</feature>
<dbReference type="InterPro" id="IPR029063">
    <property type="entry name" value="SAM-dependent_MTases_sf"/>
</dbReference>
<dbReference type="GO" id="GO:0016197">
    <property type="term" value="P:endosomal transport"/>
    <property type="evidence" value="ECO:0007669"/>
    <property type="project" value="TreeGrafter"/>
</dbReference>
<dbReference type="Pfam" id="PF05050">
    <property type="entry name" value="Methyltransf_21"/>
    <property type="match status" value="1"/>
</dbReference>
<dbReference type="PANTHER" id="PTHR34009:SF2">
    <property type="entry name" value="PROTEIN STAR"/>
    <property type="match status" value="1"/>
</dbReference>
<dbReference type="EMBL" id="JACEEZ010010213">
    <property type="protein sequence ID" value="KAG0721967.1"/>
    <property type="molecule type" value="Genomic_DNA"/>
</dbReference>
<dbReference type="PANTHER" id="PTHR34009">
    <property type="entry name" value="PROTEIN STAR"/>
    <property type="match status" value="1"/>
</dbReference>
<feature type="transmembrane region" description="Helical" evidence="1">
    <location>
        <begin position="6"/>
        <end position="25"/>
    </location>
</feature>
<gene>
    <name evidence="3" type="ORF">GWK47_045354</name>
</gene>
<sequence>MGALGGRVVVMVVIVVVLSGITVFTRPYTEYLVLSLEGPLPPDHPELLRYLRREASIVLVPPSTQPYNLLGSKNAALLKVEESEVFLNETIRALLGHKICVCLLILVSPLLCVCVCACVRRGGFFVEAGALDGESMSNSLWLERQRGWTGLLVEADTTAFTALTHKRRRAWAANVCLAPNPFPAKMLFSQSSHAPGPLSKPLGFKMRAMNGLAQYVPERSLDDSWFKRVQCVPLQSLLVALGVTQVDLLVLDVEGAERAILDHLDLDRFNVQLPAPVPSPPSCLPLYPHHPAACPMYPHHPAACPCTLTTQLPAPVPSPPSCLPLYPHHPAACPMYPHHPAACPCTLTTQLPVPCTLTTQLPVPCTLTTQLPVPCTLTTQLPVPCTLTTQLPAPVPSPPSCLSHVPSPPSCLSHVPSPPSCLSHVPSPPSCLPHVPSPPSCLSHVPSPPSCLSHVPSPPSCLPHVPSPPSCLSHVPSPPSCLPCTLTTQLPVPCTLTTQLPAPCTLTTQLPVPCTLTTQLPAPCTLTTQLPAPVPSPPSCLPLYPHHPALHGTVAVDCLQVLCLEWKKLSEQQAVVERLAERGFQLAARMKEDLVLVRQGSEYAAHLTTTTTTTTLQGQGMDLCCHCCLY</sequence>
<dbReference type="GO" id="GO:0005886">
    <property type="term" value="C:plasma membrane"/>
    <property type="evidence" value="ECO:0007669"/>
    <property type="project" value="TreeGrafter"/>
</dbReference>
<evidence type="ECO:0000259" key="2">
    <source>
        <dbReference type="Pfam" id="PF05050"/>
    </source>
</evidence>
<accession>A0A8J5CXM4</accession>
<organism evidence="3 4">
    <name type="scientific">Chionoecetes opilio</name>
    <name type="common">Atlantic snow crab</name>
    <name type="synonym">Cancer opilio</name>
    <dbReference type="NCBI Taxonomy" id="41210"/>
    <lineage>
        <taxon>Eukaryota</taxon>
        <taxon>Metazoa</taxon>
        <taxon>Ecdysozoa</taxon>
        <taxon>Arthropoda</taxon>
        <taxon>Crustacea</taxon>
        <taxon>Multicrustacea</taxon>
        <taxon>Malacostraca</taxon>
        <taxon>Eumalacostraca</taxon>
        <taxon>Eucarida</taxon>
        <taxon>Decapoda</taxon>
        <taxon>Pleocyemata</taxon>
        <taxon>Brachyura</taxon>
        <taxon>Eubrachyura</taxon>
        <taxon>Majoidea</taxon>
        <taxon>Majidae</taxon>
        <taxon>Chionoecetes</taxon>
    </lineage>
</organism>
<evidence type="ECO:0000313" key="3">
    <source>
        <dbReference type="EMBL" id="KAG0721967.1"/>
    </source>
</evidence>
<dbReference type="GO" id="GO:0005789">
    <property type="term" value="C:endoplasmic reticulum membrane"/>
    <property type="evidence" value="ECO:0007669"/>
    <property type="project" value="TreeGrafter"/>
</dbReference>
<dbReference type="InterPro" id="IPR053202">
    <property type="entry name" value="EGF_Rcpt_Signaling_Reg"/>
</dbReference>
<evidence type="ECO:0000256" key="1">
    <source>
        <dbReference type="SAM" id="Phobius"/>
    </source>
</evidence>
<dbReference type="GO" id="GO:0006888">
    <property type="term" value="P:endoplasmic reticulum to Golgi vesicle-mediated transport"/>
    <property type="evidence" value="ECO:0007669"/>
    <property type="project" value="TreeGrafter"/>
</dbReference>
<dbReference type="InterPro" id="IPR006342">
    <property type="entry name" value="FkbM_mtfrase"/>
</dbReference>
<name>A0A8J5CXM4_CHIOP</name>
<reference evidence="3" key="1">
    <citation type="submission" date="2020-07" db="EMBL/GenBank/DDBJ databases">
        <title>The High-quality genome of the commercially important snow crab, Chionoecetes opilio.</title>
        <authorList>
            <person name="Jeong J.-H."/>
            <person name="Ryu S."/>
        </authorList>
    </citation>
    <scope>NUCLEOTIDE SEQUENCE</scope>
    <source>
        <strain evidence="3">MADBK_172401_WGS</strain>
        <tissue evidence="3">Digestive gland</tissue>
    </source>
</reference>
<dbReference type="GO" id="GO:0031902">
    <property type="term" value="C:late endosome membrane"/>
    <property type="evidence" value="ECO:0007669"/>
    <property type="project" value="TreeGrafter"/>
</dbReference>